<dbReference type="InterPro" id="IPR036291">
    <property type="entry name" value="NAD(P)-bd_dom_sf"/>
</dbReference>
<gene>
    <name evidence="9" type="ORF">SAMN04487951_11949</name>
</gene>
<sequence length="357" mass="40699">MKLLVTGGAGFIGSAVIRHIIQNTNDSVINVDKLTYAGNLESLDHISDSDRYAFEQVDINNRNELNRVFHEHQPSAVMHLAAESHVDRSIDGPADFIETNIFGTYILLEATRQYWQGLDNEKQQAFRFHHISTDEVYGDLPHPAENANAEEYLFKETTPYAPSSPYSASKASSDHLVRAWRRTYGLPTLVTNCSNNYGPYHFPEKLIPLIILNALEGKPLPVYGKGDQIRDWLYVEDHARALYKVVTEGRVGETYNIGGHNEKQNIDVVRTLCDILQELRPQEAHYRDLITYVKDRPGHDMRYAIDASKIQEELGWAPQETFETGICKTVQWYLGNLDWCQRVQDGSYQRERLGGGE</sequence>
<dbReference type="RefSeq" id="WP_089707888.1">
    <property type="nucleotide sequence ID" value="NZ_FNII01000019.1"/>
</dbReference>
<dbReference type="STRING" id="416873.SAMN04487951_11949"/>
<dbReference type="Proteomes" id="UP000199677">
    <property type="component" value="Unassembled WGS sequence"/>
</dbReference>
<evidence type="ECO:0000313" key="10">
    <source>
        <dbReference type="Proteomes" id="UP000199677"/>
    </source>
</evidence>
<dbReference type="PANTHER" id="PTHR43000">
    <property type="entry name" value="DTDP-D-GLUCOSE 4,6-DEHYDRATASE-RELATED"/>
    <property type="match status" value="1"/>
</dbReference>
<dbReference type="EC" id="4.2.1.46" evidence="4 7"/>
<protein>
    <recommendedName>
        <fullName evidence="4 7">dTDP-glucose 4,6-dehydratase</fullName>
        <ecNumber evidence="4 7">4.2.1.46</ecNumber>
    </recommendedName>
</protein>
<accession>A0A1H0ICW9</accession>
<dbReference type="CDD" id="cd05246">
    <property type="entry name" value="dTDP_GD_SDR_e"/>
    <property type="match status" value="1"/>
</dbReference>
<evidence type="ECO:0000256" key="1">
    <source>
        <dbReference type="ARBA" id="ARBA00001539"/>
    </source>
</evidence>
<evidence type="ECO:0000256" key="7">
    <source>
        <dbReference type="RuleBase" id="RU004473"/>
    </source>
</evidence>
<reference evidence="10" key="1">
    <citation type="submission" date="2016-10" db="EMBL/GenBank/DDBJ databases">
        <authorList>
            <person name="Varghese N."/>
            <person name="Submissions S."/>
        </authorList>
    </citation>
    <scope>NUCLEOTIDE SEQUENCE [LARGE SCALE GENOMIC DNA]</scope>
    <source>
        <strain evidence="10">CGMCC 1.6494</strain>
    </source>
</reference>
<dbReference type="AlphaFoldDB" id="A0A1H0ICW9"/>
<feature type="domain" description="NAD(P)-binding" evidence="8">
    <location>
        <begin position="4"/>
        <end position="328"/>
    </location>
</feature>
<keyword evidence="5" id="KW-0520">NAD</keyword>
<dbReference type="EMBL" id="FNII01000019">
    <property type="protein sequence ID" value="SDO29309.1"/>
    <property type="molecule type" value="Genomic_DNA"/>
</dbReference>
<organism evidence="9 10">
    <name type="scientific">Vreelandella arcis</name>
    <dbReference type="NCBI Taxonomy" id="416873"/>
    <lineage>
        <taxon>Bacteria</taxon>
        <taxon>Pseudomonadati</taxon>
        <taxon>Pseudomonadota</taxon>
        <taxon>Gammaproteobacteria</taxon>
        <taxon>Oceanospirillales</taxon>
        <taxon>Halomonadaceae</taxon>
        <taxon>Vreelandella</taxon>
    </lineage>
</organism>
<evidence type="ECO:0000256" key="4">
    <source>
        <dbReference type="ARBA" id="ARBA00011990"/>
    </source>
</evidence>
<dbReference type="Gene3D" id="3.90.25.10">
    <property type="entry name" value="UDP-galactose 4-epimerase, domain 1"/>
    <property type="match status" value="1"/>
</dbReference>
<proteinExistence type="inferred from homology"/>
<comment type="catalytic activity">
    <reaction evidence="1 7">
        <text>dTDP-alpha-D-glucose = dTDP-4-dehydro-6-deoxy-alpha-D-glucose + H2O</text>
        <dbReference type="Rhea" id="RHEA:17221"/>
        <dbReference type="ChEBI" id="CHEBI:15377"/>
        <dbReference type="ChEBI" id="CHEBI:57477"/>
        <dbReference type="ChEBI" id="CHEBI:57649"/>
        <dbReference type="EC" id="4.2.1.46"/>
    </reaction>
</comment>
<comment type="cofactor">
    <cofactor evidence="2 7">
        <name>NAD(+)</name>
        <dbReference type="ChEBI" id="CHEBI:57540"/>
    </cofactor>
</comment>
<dbReference type="SUPFAM" id="SSF51735">
    <property type="entry name" value="NAD(P)-binding Rossmann-fold domains"/>
    <property type="match status" value="1"/>
</dbReference>
<dbReference type="Pfam" id="PF16363">
    <property type="entry name" value="GDP_Man_Dehyd"/>
    <property type="match status" value="1"/>
</dbReference>
<dbReference type="InterPro" id="IPR016040">
    <property type="entry name" value="NAD(P)-bd_dom"/>
</dbReference>
<dbReference type="InterPro" id="IPR005888">
    <property type="entry name" value="dTDP_Gluc_deHydtase"/>
</dbReference>
<evidence type="ECO:0000256" key="3">
    <source>
        <dbReference type="ARBA" id="ARBA00008178"/>
    </source>
</evidence>
<keyword evidence="6 7" id="KW-0456">Lyase</keyword>
<dbReference type="Gene3D" id="3.40.50.720">
    <property type="entry name" value="NAD(P)-binding Rossmann-like Domain"/>
    <property type="match status" value="1"/>
</dbReference>
<keyword evidence="10" id="KW-1185">Reference proteome</keyword>
<dbReference type="GO" id="GO:0009225">
    <property type="term" value="P:nucleotide-sugar metabolic process"/>
    <property type="evidence" value="ECO:0007669"/>
    <property type="project" value="InterPro"/>
</dbReference>
<comment type="similarity">
    <text evidence="3 7">Belongs to the NAD(P)-dependent epimerase/dehydratase family. dTDP-glucose dehydratase subfamily.</text>
</comment>
<name>A0A1H0ICW9_9GAMM</name>
<dbReference type="GO" id="GO:0008460">
    <property type="term" value="F:dTDP-glucose 4,6-dehydratase activity"/>
    <property type="evidence" value="ECO:0007669"/>
    <property type="project" value="UniProtKB-EC"/>
</dbReference>
<dbReference type="NCBIfam" id="NF007490">
    <property type="entry name" value="PRK10084.1"/>
    <property type="match status" value="1"/>
</dbReference>
<evidence type="ECO:0000313" key="9">
    <source>
        <dbReference type="EMBL" id="SDO29309.1"/>
    </source>
</evidence>
<dbReference type="OrthoDB" id="9803010at2"/>
<evidence type="ECO:0000256" key="2">
    <source>
        <dbReference type="ARBA" id="ARBA00001911"/>
    </source>
</evidence>
<evidence type="ECO:0000256" key="5">
    <source>
        <dbReference type="ARBA" id="ARBA00023027"/>
    </source>
</evidence>
<evidence type="ECO:0000256" key="6">
    <source>
        <dbReference type="ARBA" id="ARBA00023239"/>
    </source>
</evidence>
<evidence type="ECO:0000259" key="8">
    <source>
        <dbReference type="Pfam" id="PF16363"/>
    </source>
</evidence>
<dbReference type="NCBIfam" id="TIGR01181">
    <property type="entry name" value="dTDP_gluc_dehyt"/>
    <property type="match status" value="1"/>
</dbReference>